<dbReference type="PROSITE" id="PS00211">
    <property type="entry name" value="ABC_TRANSPORTER_1"/>
    <property type="match status" value="1"/>
</dbReference>
<dbReference type="PROSITE" id="PS50893">
    <property type="entry name" value="ABC_TRANSPORTER_2"/>
    <property type="match status" value="1"/>
</dbReference>
<evidence type="ECO:0000256" key="1">
    <source>
        <dbReference type="ARBA" id="ARBA00022448"/>
    </source>
</evidence>
<dbReference type="CDD" id="cd03230">
    <property type="entry name" value="ABC_DR_subfamily_A"/>
    <property type="match status" value="1"/>
</dbReference>
<dbReference type="PANTHER" id="PTHR42939">
    <property type="entry name" value="ABC TRANSPORTER ATP-BINDING PROTEIN ALBC-RELATED"/>
    <property type="match status" value="1"/>
</dbReference>
<evidence type="ECO:0000256" key="2">
    <source>
        <dbReference type="ARBA" id="ARBA00022741"/>
    </source>
</evidence>
<dbReference type="InterPro" id="IPR017871">
    <property type="entry name" value="ABC_transporter-like_CS"/>
</dbReference>
<evidence type="ECO:0000259" key="4">
    <source>
        <dbReference type="PROSITE" id="PS50893"/>
    </source>
</evidence>
<organism evidence="5 6">
    <name type="scientific">Williamsoniiplasma luminosum</name>
    <dbReference type="NCBI Taxonomy" id="214888"/>
    <lineage>
        <taxon>Bacteria</taxon>
        <taxon>Bacillati</taxon>
        <taxon>Mycoplasmatota</taxon>
        <taxon>Mollicutes</taxon>
        <taxon>Entomoplasmatales</taxon>
        <taxon>Williamsoniiplasma</taxon>
    </lineage>
</organism>
<accession>A0A2S0NJA8</accession>
<reference evidence="6" key="1">
    <citation type="submission" date="2018-02" db="EMBL/GenBank/DDBJ databases">
        <title>Firefly genomes illuminate parallel origins of bioluminescence in beetles.</title>
        <authorList>
            <person name="Fallon T.R."/>
            <person name="Lower S.E.S."/>
            <person name="Behringer M."/>
            <person name="Weng J.-K."/>
        </authorList>
    </citation>
    <scope>NUCLEOTIDE SEQUENCE [LARGE SCALE GENOMIC DNA]</scope>
</reference>
<dbReference type="InterPro" id="IPR051782">
    <property type="entry name" value="ABC_Transporter_VariousFunc"/>
</dbReference>
<gene>
    <name evidence="5" type="ORF">C5T88_00585</name>
</gene>
<sequence length="246" mass="28288">MKEKIKLENLTMIYPRSDKGVFDIDIKIQQGQIFGFMGPSGSGKTTLIRIILGFIKQQKGNVWVNDLEVWNNNDQINQTIGFISGEPIIPNEGTGLDYLLFYAKLREIKDLTKMHQLIEYFELDAKSLIKKMSKGMKQKVAIIACLMADFDLYILDEPTAGLDPVMQAKFIETIVEMRNQGKTIVLCSHIMDEVEQLCDQVLILKHGRIMYNNTMANIKKENLTIQKIFWDIYNVKGFNETIKNKN</sequence>
<name>A0A2S0NJA8_9MOLU</name>
<evidence type="ECO:0000313" key="6">
    <source>
        <dbReference type="Proteomes" id="UP000239250"/>
    </source>
</evidence>
<evidence type="ECO:0000256" key="3">
    <source>
        <dbReference type="ARBA" id="ARBA00022840"/>
    </source>
</evidence>
<dbReference type="AlphaFoldDB" id="A0A2S0NJA8"/>
<dbReference type="SUPFAM" id="SSF52540">
    <property type="entry name" value="P-loop containing nucleoside triphosphate hydrolases"/>
    <property type="match status" value="1"/>
</dbReference>
<dbReference type="InterPro" id="IPR027417">
    <property type="entry name" value="P-loop_NTPase"/>
</dbReference>
<proteinExistence type="predicted"/>
<dbReference type="SMART" id="SM00382">
    <property type="entry name" value="AAA"/>
    <property type="match status" value="1"/>
</dbReference>
<protein>
    <submittedName>
        <fullName evidence="5">ABC transporter ATP-binding protein</fullName>
    </submittedName>
</protein>
<dbReference type="RefSeq" id="WP_303662425.1">
    <property type="nucleotide sequence ID" value="NZ_CP027019.1"/>
</dbReference>
<keyword evidence="1" id="KW-0813">Transport</keyword>
<keyword evidence="3 5" id="KW-0067">ATP-binding</keyword>
<dbReference type="InterPro" id="IPR003593">
    <property type="entry name" value="AAA+_ATPase"/>
</dbReference>
<dbReference type="Pfam" id="PF00005">
    <property type="entry name" value="ABC_tran"/>
    <property type="match status" value="1"/>
</dbReference>
<evidence type="ECO:0000313" key="5">
    <source>
        <dbReference type="EMBL" id="AVP49082.1"/>
    </source>
</evidence>
<dbReference type="InterPro" id="IPR003439">
    <property type="entry name" value="ABC_transporter-like_ATP-bd"/>
</dbReference>
<feature type="domain" description="ABC transporter" evidence="4">
    <location>
        <begin position="5"/>
        <end position="231"/>
    </location>
</feature>
<dbReference type="EMBL" id="CP027019">
    <property type="protein sequence ID" value="AVP49082.1"/>
    <property type="molecule type" value="Genomic_DNA"/>
</dbReference>
<dbReference type="Gene3D" id="3.40.50.300">
    <property type="entry name" value="P-loop containing nucleotide triphosphate hydrolases"/>
    <property type="match status" value="1"/>
</dbReference>
<dbReference type="GO" id="GO:0016887">
    <property type="term" value="F:ATP hydrolysis activity"/>
    <property type="evidence" value="ECO:0007669"/>
    <property type="project" value="InterPro"/>
</dbReference>
<dbReference type="GO" id="GO:0005524">
    <property type="term" value="F:ATP binding"/>
    <property type="evidence" value="ECO:0007669"/>
    <property type="project" value="UniProtKB-KW"/>
</dbReference>
<dbReference type="Proteomes" id="UP000239250">
    <property type="component" value="Chromosome"/>
</dbReference>
<dbReference type="PANTHER" id="PTHR42939:SF1">
    <property type="entry name" value="ABC TRANSPORTER ATP-BINDING PROTEIN ALBC-RELATED"/>
    <property type="match status" value="1"/>
</dbReference>
<keyword evidence="2" id="KW-0547">Nucleotide-binding</keyword>